<gene>
    <name evidence="7" type="ORF">LJ207_04350</name>
</gene>
<dbReference type="Gene3D" id="3.30.750.24">
    <property type="entry name" value="STAS domain"/>
    <property type="match status" value="1"/>
</dbReference>
<feature type="transmembrane region" description="Helical" evidence="5">
    <location>
        <begin position="279"/>
        <end position="298"/>
    </location>
</feature>
<dbReference type="Pfam" id="PF00916">
    <property type="entry name" value="Sulfate_transp"/>
    <property type="match status" value="1"/>
</dbReference>
<dbReference type="Proteomes" id="UP001199296">
    <property type="component" value="Unassembled WGS sequence"/>
</dbReference>
<accession>A0AAW4WYD5</accession>
<evidence type="ECO:0000256" key="4">
    <source>
        <dbReference type="ARBA" id="ARBA00023136"/>
    </source>
</evidence>
<dbReference type="GO" id="GO:0016020">
    <property type="term" value="C:membrane"/>
    <property type="evidence" value="ECO:0007669"/>
    <property type="project" value="UniProtKB-SubCell"/>
</dbReference>
<evidence type="ECO:0000256" key="3">
    <source>
        <dbReference type="ARBA" id="ARBA00022989"/>
    </source>
</evidence>
<dbReference type="InterPro" id="IPR036513">
    <property type="entry name" value="STAS_dom_sf"/>
</dbReference>
<keyword evidence="2 5" id="KW-0812">Transmembrane</keyword>
<dbReference type="SUPFAM" id="SSF52091">
    <property type="entry name" value="SpoIIaa-like"/>
    <property type="match status" value="1"/>
</dbReference>
<dbReference type="InterPro" id="IPR011547">
    <property type="entry name" value="SLC26A/SulP_dom"/>
</dbReference>
<dbReference type="AlphaFoldDB" id="A0AAW4WYD5"/>
<dbReference type="GO" id="GO:0055085">
    <property type="term" value="P:transmembrane transport"/>
    <property type="evidence" value="ECO:0007669"/>
    <property type="project" value="InterPro"/>
</dbReference>
<keyword evidence="3 5" id="KW-1133">Transmembrane helix</keyword>
<dbReference type="CDD" id="cd07042">
    <property type="entry name" value="STAS_SulP_like_sulfate_transporter"/>
    <property type="match status" value="1"/>
</dbReference>
<evidence type="ECO:0000313" key="8">
    <source>
        <dbReference type="Proteomes" id="UP001199296"/>
    </source>
</evidence>
<keyword evidence="8" id="KW-1185">Reference proteome</keyword>
<name>A0AAW4WYD5_9FIRM</name>
<dbReference type="InterPro" id="IPR002645">
    <property type="entry name" value="STAS_dom"/>
</dbReference>
<protein>
    <submittedName>
        <fullName evidence="7">SulP family inorganic anion transporter</fullName>
    </submittedName>
</protein>
<feature type="transmembrane region" description="Helical" evidence="5">
    <location>
        <begin position="165"/>
        <end position="184"/>
    </location>
</feature>
<dbReference type="PANTHER" id="PTHR11814">
    <property type="entry name" value="SULFATE TRANSPORTER"/>
    <property type="match status" value="1"/>
</dbReference>
<evidence type="ECO:0000259" key="6">
    <source>
        <dbReference type="PROSITE" id="PS50801"/>
    </source>
</evidence>
<feature type="domain" description="STAS" evidence="6">
    <location>
        <begin position="444"/>
        <end position="550"/>
    </location>
</feature>
<evidence type="ECO:0000256" key="2">
    <source>
        <dbReference type="ARBA" id="ARBA00022692"/>
    </source>
</evidence>
<comment type="caution">
    <text evidence="7">The sequence shown here is derived from an EMBL/GenBank/DDBJ whole genome shotgun (WGS) entry which is preliminary data.</text>
</comment>
<dbReference type="InterPro" id="IPR001902">
    <property type="entry name" value="SLC26A/SulP_fam"/>
</dbReference>
<keyword evidence="4 5" id="KW-0472">Membrane</keyword>
<proteinExistence type="predicted"/>
<dbReference type="RefSeq" id="WP_229344420.1">
    <property type="nucleotide sequence ID" value="NZ_JAJFAT010000004.1"/>
</dbReference>
<feature type="transmembrane region" description="Helical" evidence="5">
    <location>
        <begin position="86"/>
        <end position="108"/>
    </location>
</feature>
<feature type="transmembrane region" description="Helical" evidence="5">
    <location>
        <begin position="193"/>
        <end position="213"/>
    </location>
</feature>
<comment type="subcellular location">
    <subcellularLocation>
        <location evidence="1">Membrane</location>
        <topology evidence="1">Multi-pass membrane protein</topology>
    </subcellularLocation>
</comment>
<evidence type="ECO:0000313" key="7">
    <source>
        <dbReference type="EMBL" id="MCC3144554.1"/>
    </source>
</evidence>
<dbReference type="Pfam" id="PF01740">
    <property type="entry name" value="STAS"/>
    <property type="match status" value="1"/>
</dbReference>
<dbReference type="PROSITE" id="PS50801">
    <property type="entry name" value="STAS"/>
    <property type="match status" value="1"/>
</dbReference>
<feature type="transmembrane region" description="Helical" evidence="5">
    <location>
        <begin position="318"/>
        <end position="345"/>
    </location>
</feature>
<evidence type="ECO:0000256" key="5">
    <source>
        <dbReference type="SAM" id="Phobius"/>
    </source>
</evidence>
<organism evidence="7 8">
    <name type="scientific">Halanaerobium polyolivorans</name>
    <dbReference type="NCBI Taxonomy" id="2886943"/>
    <lineage>
        <taxon>Bacteria</taxon>
        <taxon>Bacillati</taxon>
        <taxon>Bacillota</taxon>
        <taxon>Clostridia</taxon>
        <taxon>Halanaerobiales</taxon>
        <taxon>Halanaerobiaceae</taxon>
        <taxon>Halanaerobium</taxon>
    </lineage>
</organism>
<reference evidence="7 8" key="1">
    <citation type="submission" date="2021-10" db="EMBL/GenBank/DDBJ databases">
        <authorList>
            <person name="Grouzdev D.S."/>
            <person name="Pantiukh K.S."/>
            <person name="Krutkina M.S."/>
        </authorList>
    </citation>
    <scope>NUCLEOTIDE SEQUENCE [LARGE SCALE GENOMIC DNA]</scope>
    <source>
        <strain evidence="7 8">Z-7514</strain>
    </source>
</reference>
<evidence type="ECO:0000256" key="1">
    <source>
        <dbReference type="ARBA" id="ARBA00004141"/>
    </source>
</evidence>
<sequence length="568" mass="63573">MDNLKKKFDKLKPNIISGLTTATIALPQNMAYALIVGVNPIYGIYASIFSMISASIFNLSKYIIVGPTNMMAVALYSSLSNYQGENYLEIIFLTTFLIGLFQFLLVSLNLSELVKYVSHPVVVALTHGAAVLILFSQIENFTGVAVNGNNVLTKGWQFITNISEINYYSIGIGIFTIILIYLLPKLKENLPEYLLAVVIMTIITSLSGLNNFVPVIGEIPRQIIDFNIVNFDWGIIGEVYTTAFSIALLGLIQTMAVLQAVALKTEEEVNFKREFRSQGITNMIISFFSGFAISASFSNTFANLTAGAKNRISQFFCALSIIIFIVFLRPLISFVPVAVLAALVIRASFSIVDIKEIIKNMKTTKGDAIIFWSTFLATIILPNLDQAIYFGVLVSLVVVLQISKKADIDLLYYDKTESDNAYHLHHVEHEDSDKSKIESKEARVIDLKGVVHFSAADDLKKQLEEFYCKNTDFIIRLRNVSRIDITIIRVLEEFIDRVQADGSEVILTGVNEKIIEMLRKLNIAEKIGKENIYRPEKEYFAGTNKALNMSVSYNDEDQTSQSEDETDK</sequence>
<feature type="transmembrane region" description="Helical" evidence="5">
    <location>
        <begin position="233"/>
        <end position="258"/>
    </location>
</feature>
<dbReference type="EMBL" id="JAJFAT010000004">
    <property type="protein sequence ID" value="MCC3144554.1"/>
    <property type="molecule type" value="Genomic_DNA"/>
</dbReference>
<feature type="transmembrane region" description="Helical" evidence="5">
    <location>
        <begin position="366"/>
        <end position="381"/>
    </location>
</feature>